<feature type="domain" description="Transglutaminase-like" evidence="1">
    <location>
        <begin position="22"/>
        <end position="136"/>
    </location>
</feature>
<dbReference type="EMBL" id="FZPD01000002">
    <property type="protein sequence ID" value="SNS86726.1"/>
    <property type="molecule type" value="Genomic_DNA"/>
</dbReference>
<sequence length="212" mass="24337">MTENTESTYFFDYESPEIQELIAQFKNPALSDQEKAAGLYLKIRDGWRYNPYDIHFRKEALKASNIVQKKHGHCIDKSILYIAGLRGLGIPAKLHLAKVKNHIAVERLTEKFGTNELTPHGMVDVFIDGKWVKATPAFNAELCRLTGVEPLEFDGTADSIFQEYNQDGKEFMEYLEDYGSFDDVPFEFIQQNMEENYPKLKSLLNEAGELKL</sequence>
<keyword evidence="3" id="KW-1185">Reference proteome</keyword>
<dbReference type="RefSeq" id="WP_089356310.1">
    <property type="nucleotide sequence ID" value="NZ_FZPD01000002.1"/>
</dbReference>
<protein>
    <submittedName>
        <fullName evidence="2">Transglutaminase-like superfamily protein</fullName>
    </submittedName>
</protein>
<dbReference type="Pfam" id="PF01841">
    <property type="entry name" value="Transglut_core"/>
    <property type="match status" value="1"/>
</dbReference>
<dbReference type="SUPFAM" id="SSF54001">
    <property type="entry name" value="Cysteine proteinases"/>
    <property type="match status" value="1"/>
</dbReference>
<reference evidence="2 3" key="1">
    <citation type="submission" date="2017-06" db="EMBL/GenBank/DDBJ databases">
        <authorList>
            <person name="Kim H.J."/>
            <person name="Triplett B.A."/>
        </authorList>
    </citation>
    <scope>NUCLEOTIDE SEQUENCE [LARGE SCALE GENOMIC DNA]</scope>
    <source>
        <strain evidence="2 3">DSM 19307</strain>
    </source>
</reference>
<dbReference type="InterPro" id="IPR038765">
    <property type="entry name" value="Papain-like_cys_pep_sf"/>
</dbReference>
<evidence type="ECO:0000259" key="1">
    <source>
        <dbReference type="Pfam" id="PF01841"/>
    </source>
</evidence>
<dbReference type="OrthoDB" id="9804872at2"/>
<evidence type="ECO:0000313" key="3">
    <source>
        <dbReference type="Proteomes" id="UP000198393"/>
    </source>
</evidence>
<name>A0A239HZ23_EKHLU</name>
<dbReference type="AlphaFoldDB" id="A0A239HZ23"/>
<proteinExistence type="predicted"/>
<evidence type="ECO:0000313" key="2">
    <source>
        <dbReference type="EMBL" id="SNS86726.1"/>
    </source>
</evidence>
<organism evidence="2 3">
    <name type="scientific">Ekhidna lutea</name>
    <dbReference type="NCBI Taxonomy" id="447679"/>
    <lineage>
        <taxon>Bacteria</taxon>
        <taxon>Pseudomonadati</taxon>
        <taxon>Bacteroidota</taxon>
        <taxon>Cytophagia</taxon>
        <taxon>Cytophagales</taxon>
        <taxon>Reichenbachiellaceae</taxon>
        <taxon>Ekhidna</taxon>
    </lineage>
</organism>
<dbReference type="Gene3D" id="3.10.620.30">
    <property type="match status" value="1"/>
</dbReference>
<gene>
    <name evidence="2" type="ORF">SAMN05421640_1592</name>
</gene>
<accession>A0A239HZ23</accession>
<dbReference type="InterPro" id="IPR002931">
    <property type="entry name" value="Transglutaminase-like"/>
</dbReference>
<dbReference type="Proteomes" id="UP000198393">
    <property type="component" value="Unassembled WGS sequence"/>
</dbReference>